<name>A0A8E0RM62_9TREM</name>
<proteinExistence type="predicted"/>
<protein>
    <submittedName>
        <fullName evidence="1">Uncharacterized protein</fullName>
    </submittedName>
</protein>
<evidence type="ECO:0000313" key="2">
    <source>
        <dbReference type="Proteomes" id="UP000728185"/>
    </source>
</evidence>
<dbReference type="EMBL" id="LUCM01010038">
    <property type="protein sequence ID" value="KAA0186000.1"/>
    <property type="molecule type" value="Genomic_DNA"/>
</dbReference>
<dbReference type="Proteomes" id="UP000728185">
    <property type="component" value="Unassembled WGS sequence"/>
</dbReference>
<accession>A0A8E0RM62</accession>
<organism evidence="1 2">
    <name type="scientific">Fasciolopsis buskii</name>
    <dbReference type="NCBI Taxonomy" id="27845"/>
    <lineage>
        <taxon>Eukaryota</taxon>
        <taxon>Metazoa</taxon>
        <taxon>Spiralia</taxon>
        <taxon>Lophotrochozoa</taxon>
        <taxon>Platyhelminthes</taxon>
        <taxon>Trematoda</taxon>
        <taxon>Digenea</taxon>
        <taxon>Plagiorchiida</taxon>
        <taxon>Echinostomata</taxon>
        <taxon>Echinostomatoidea</taxon>
        <taxon>Fasciolidae</taxon>
        <taxon>Fasciolopsis</taxon>
    </lineage>
</organism>
<keyword evidence="2" id="KW-1185">Reference proteome</keyword>
<sequence>MQNSQATNEPSKSQFAEAQSSFIPTARQQLSMTSLANDHLPVYFNQFDQYDSESTTKTKKPNFKSAFLSPAALDVELTESNRQKQVLVHHLGRKNMVPILPGNWHRDSTECQEFCRYSNTLNPHYQESVRARGSDSEVRSICLEARQKVERIPVYGTLPGTVSTLGTQNPYYANSGCMTFTLSRQTQPSRNSTVVKGKPLRFSGADSQCNVDAL</sequence>
<evidence type="ECO:0000313" key="1">
    <source>
        <dbReference type="EMBL" id="KAA0186000.1"/>
    </source>
</evidence>
<dbReference type="AlphaFoldDB" id="A0A8E0RM62"/>
<reference evidence="1" key="1">
    <citation type="submission" date="2019-05" db="EMBL/GenBank/DDBJ databases">
        <title>Annotation for the trematode Fasciolopsis buski.</title>
        <authorList>
            <person name="Choi Y.-J."/>
        </authorList>
    </citation>
    <scope>NUCLEOTIDE SEQUENCE</scope>
    <source>
        <strain evidence="1">HT</strain>
        <tissue evidence="1">Whole worm</tissue>
    </source>
</reference>
<comment type="caution">
    <text evidence="1">The sequence shown here is derived from an EMBL/GenBank/DDBJ whole genome shotgun (WGS) entry which is preliminary data.</text>
</comment>
<gene>
    <name evidence="1" type="ORF">FBUS_01156</name>
</gene>